<evidence type="ECO:0000256" key="1">
    <source>
        <dbReference type="ARBA" id="ARBA00022679"/>
    </source>
</evidence>
<dbReference type="EMBL" id="WAAO01000003">
    <property type="protein sequence ID" value="KAB1862177.1"/>
    <property type="molecule type" value="Genomic_DNA"/>
</dbReference>
<dbReference type="Pfam" id="PF00534">
    <property type="entry name" value="Glycos_transf_1"/>
    <property type="match status" value="1"/>
</dbReference>
<organism evidence="3 4">
    <name type="scientific">Microbacterium algeriense</name>
    <dbReference type="NCBI Taxonomy" id="2615184"/>
    <lineage>
        <taxon>Bacteria</taxon>
        <taxon>Bacillati</taxon>
        <taxon>Actinomycetota</taxon>
        <taxon>Actinomycetes</taxon>
        <taxon>Micrococcales</taxon>
        <taxon>Microbacteriaceae</taxon>
        <taxon>Microbacterium</taxon>
    </lineage>
</organism>
<accession>A0ABQ6V2N7</accession>
<feature type="domain" description="Glycosyl transferase family 1" evidence="2">
    <location>
        <begin position="287"/>
        <end position="437"/>
    </location>
</feature>
<gene>
    <name evidence="3" type="ORF">F6A08_14135</name>
</gene>
<dbReference type="PANTHER" id="PTHR12526:SF630">
    <property type="entry name" value="GLYCOSYLTRANSFERASE"/>
    <property type="match status" value="1"/>
</dbReference>
<name>A0ABQ6V2N7_9MICO</name>
<dbReference type="Gene3D" id="3.40.50.2000">
    <property type="entry name" value="Glycogen Phosphorylase B"/>
    <property type="match status" value="2"/>
</dbReference>
<protein>
    <submittedName>
        <fullName evidence="3">Glycosyltransferase</fullName>
    </submittedName>
</protein>
<proteinExistence type="predicted"/>
<comment type="caution">
    <text evidence="3">The sequence shown here is derived from an EMBL/GenBank/DDBJ whole genome shotgun (WGS) entry which is preliminary data.</text>
</comment>
<reference evidence="4" key="1">
    <citation type="submission" date="2019-09" db="EMBL/GenBank/DDBJ databases">
        <title>Whole genome sequencing of Microbacterium maritypicum.</title>
        <authorList>
            <person name="Lenchi N."/>
        </authorList>
    </citation>
    <scope>NUCLEOTIDE SEQUENCE [LARGE SCALE GENOMIC DNA]</scope>
    <source>
        <strain evidence="4">G1</strain>
    </source>
</reference>
<evidence type="ECO:0000259" key="2">
    <source>
        <dbReference type="Pfam" id="PF00534"/>
    </source>
</evidence>
<keyword evidence="1" id="KW-0808">Transferase</keyword>
<dbReference type="PANTHER" id="PTHR12526">
    <property type="entry name" value="GLYCOSYLTRANSFERASE"/>
    <property type="match status" value="1"/>
</dbReference>
<dbReference type="SUPFAM" id="SSF53756">
    <property type="entry name" value="UDP-Glycosyltransferase/glycogen phosphorylase"/>
    <property type="match status" value="1"/>
</dbReference>
<sequence length="468" mass="49765">MGVGSAMLPDAAPELPDAEYLVLSSRLIPGMDGGYTIATLARARQLAGAGVASGAGPQLLTFDPGTSADHAQHRQTFAEQGALVDPSRMRNLFDEAVTSEGGATGWLREAADPAVAPDPDVEYRVLADAAGRPFAALPVIPGNPDWHLTDEPVLVYGAAGEVVGALHGFRGLYRAWLEHVVATLGDRPVIVICESRQLGELVADWDDPHVRILHTIHTMHVEAPYTPDSSMNTLWTRWFRLADRFDAVIWPTVTQRDDVVERFGSGANHVVVPNPIAPVEAREDLREDGLVVVLGRLAAGKRVDHAIRAFLAADVPGTRMEIWGGGPEQERLQALIEELDAGDRVVLAGYTDAPGTVLDRASLLVTSTAFEGQPLGIVESLLHGTPVVSYDVRYGIRDVLGSGGGVLVPAGDVDALAAAVREVLGDDDVRARLSAEAPLVAAAWSPERSLAALATVIADVARRPSRRA</sequence>
<dbReference type="InterPro" id="IPR001296">
    <property type="entry name" value="Glyco_trans_1"/>
</dbReference>
<evidence type="ECO:0000313" key="4">
    <source>
        <dbReference type="Proteomes" id="UP000478836"/>
    </source>
</evidence>
<evidence type="ECO:0000313" key="3">
    <source>
        <dbReference type="EMBL" id="KAB1862177.1"/>
    </source>
</evidence>
<dbReference type="Proteomes" id="UP000478836">
    <property type="component" value="Unassembled WGS sequence"/>
</dbReference>
<keyword evidence="4" id="KW-1185">Reference proteome</keyword>